<name>A0A967AW68_9FLAO</name>
<organism evidence="5 6">
    <name type="scientific">Pelagihabitans pacificus</name>
    <dbReference type="NCBI Taxonomy" id="2696054"/>
    <lineage>
        <taxon>Bacteria</taxon>
        <taxon>Pseudomonadati</taxon>
        <taxon>Bacteroidota</taxon>
        <taxon>Flavobacteriia</taxon>
        <taxon>Flavobacteriales</taxon>
        <taxon>Flavobacteriaceae</taxon>
        <taxon>Pelagihabitans</taxon>
    </lineage>
</organism>
<evidence type="ECO:0000259" key="4">
    <source>
        <dbReference type="PROSITE" id="PS01124"/>
    </source>
</evidence>
<reference evidence="5" key="2">
    <citation type="submission" date="2020-03" db="EMBL/GenBank/DDBJ databases">
        <title>Flavobacteriaceae bacterium strain TP-CH-4, a member of the family Flavobacteriaceae isolated from a deep-sea seamount.</title>
        <authorList>
            <person name="Zhang D.-C."/>
        </authorList>
    </citation>
    <scope>NUCLEOTIDE SEQUENCE</scope>
    <source>
        <strain evidence="5">TP-CH-4</strain>
    </source>
</reference>
<keyword evidence="6" id="KW-1185">Reference proteome</keyword>
<dbReference type="PROSITE" id="PS01124">
    <property type="entry name" value="HTH_ARAC_FAMILY_2"/>
    <property type="match status" value="1"/>
</dbReference>
<dbReference type="Pfam" id="PF12833">
    <property type="entry name" value="HTH_18"/>
    <property type="match status" value="1"/>
</dbReference>
<evidence type="ECO:0000313" key="5">
    <source>
        <dbReference type="EMBL" id="NHF61042.1"/>
    </source>
</evidence>
<evidence type="ECO:0000313" key="6">
    <source>
        <dbReference type="Proteomes" id="UP000707206"/>
    </source>
</evidence>
<dbReference type="RefSeq" id="WP_152575527.1">
    <property type="nucleotide sequence ID" value="NZ_VIKU02000005.1"/>
</dbReference>
<dbReference type="SUPFAM" id="SSF46689">
    <property type="entry name" value="Homeodomain-like"/>
    <property type="match status" value="1"/>
</dbReference>
<comment type="caution">
    <text evidence="5">The sequence shown here is derived from an EMBL/GenBank/DDBJ whole genome shotgun (WGS) entry which is preliminary data.</text>
</comment>
<feature type="domain" description="HTH araC/xylS-type" evidence="4">
    <location>
        <begin position="237"/>
        <end position="335"/>
    </location>
</feature>
<keyword evidence="1" id="KW-0805">Transcription regulation</keyword>
<dbReference type="SMART" id="SM00342">
    <property type="entry name" value="HTH_ARAC"/>
    <property type="match status" value="1"/>
</dbReference>
<dbReference type="EMBL" id="VIKU02000005">
    <property type="protein sequence ID" value="NHF61042.1"/>
    <property type="molecule type" value="Genomic_DNA"/>
</dbReference>
<dbReference type="InterPro" id="IPR009057">
    <property type="entry name" value="Homeodomain-like_sf"/>
</dbReference>
<dbReference type="PANTHER" id="PTHR47893">
    <property type="entry name" value="REGULATORY PROTEIN PCHR"/>
    <property type="match status" value="1"/>
</dbReference>
<sequence>MEHIQIDGNDFVADLGAIARKYSGEHTEDTGLCTFHLNGSMGKGYIKAYKVSDELQAFVFNLKLNEDLVLEVGNTNGTVIDFIFCLEGFITQGFSRNNSFEEIGFRQNSIVRRLKNKKNMLHFPSSSEIKMSYLLFNASLERHPEEDIRFLLSARIGNLNNALELKEGHRYLGRICFRTAEYVKVLVNKTVNSVEDVFFIEAAILNTLASQIKRYQADTKGKHVNSPIRPSEIDKIHALHAFIMDNITENLQVERLSSISGLSPAKLQLGFKYLYNNNVASYITQKRVDLAAKLMEDGEMNISEVVYAIGFTSRSYFSKIFKRRFGVRPSDYVRSGVKPIVA</sequence>
<gene>
    <name evidence="5" type="ORF">FK220_016945</name>
</gene>
<dbReference type="GO" id="GO:0003700">
    <property type="term" value="F:DNA-binding transcription factor activity"/>
    <property type="evidence" value="ECO:0007669"/>
    <property type="project" value="InterPro"/>
</dbReference>
<keyword evidence="2" id="KW-0238">DNA-binding</keyword>
<reference evidence="5" key="1">
    <citation type="submission" date="2019-07" db="EMBL/GenBank/DDBJ databases">
        <authorList>
            <person name="De-Chao Zhang Q."/>
        </authorList>
    </citation>
    <scope>NUCLEOTIDE SEQUENCE</scope>
    <source>
        <strain evidence="5">TP-CH-4</strain>
    </source>
</reference>
<dbReference type="PANTHER" id="PTHR47893:SF1">
    <property type="entry name" value="REGULATORY PROTEIN PCHR"/>
    <property type="match status" value="1"/>
</dbReference>
<accession>A0A967AW68</accession>
<proteinExistence type="predicted"/>
<dbReference type="GO" id="GO:0043565">
    <property type="term" value="F:sequence-specific DNA binding"/>
    <property type="evidence" value="ECO:0007669"/>
    <property type="project" value="InterPro"/>
</dbReference>
<evidence type="ECO:0000256" key="1">
    <source>
        <dbReference type="ARBA" id="ARBA00023015"/>
    </source>
</evidence>
<protein>
    <submittedName>
        <fullName evidence="5">Helix-turn-helix transcriptional regulator</fullName>
    </submittedName>
</protein>
<dbReference type="Proteomes" id="UP000707206">
    <property type="component" value="Unassembled WGS sequence"/>
</dbReference>
<keyword evidence="3" id="KW-0804">Transcription</keyword>
<evidence type="ECO:0000256" key="2">
    <source>
        <dbReference type="ARBA" id="ARBA00023125"/>
    </source>
</evidence>
<dbReference type="InterPro" id="IPR053142">
    <property type="entry name" value="PchR_regulatory_protein"/>
</dbReference>
<dbReference type="InterPro" id="IPR020449">
    <property type="entry name" value="Tscrpt_reg_AraC-type_HTH"/>
</dbReference>
<dbReference type="AlphaFoldDB" id="A0A967AW68"/>
<dbReference type="Gene3D" id="1.10.10.60">
    <property type="entry name" value="Homeodomain-like"/>
    <property type="match status" value="2"/>
</dbReference>
<dbReference type="PRINTS" id="PR00032">
    <property type="entry name" value="HTHARAC"/>
</dbReference>
<evidence type="ECO:0000256" key="3">
    <source>
        <dbReference type="ARBA" id="ARBA00023163"/>
    </source>
</evidence>
<dbReference type="InterPro" id="IPR018060">
    <property type="entry name" value="HTH_AraC"/>
</dbReference>